<dbReference type="SMART" id="SM00830">
    <property type="entry name" value="CM_2"/>
    <property type="match status" value="1"/>
</dbReference>
<dbReference type="STRING" id="1307839.L21SP5_01789"/>
<dbReference type="AlphaFoldDB" id="A0A0S2HZE9"/>
<dbReference type="Gene3D" id="3.20.20.70">
    <property type="entry name" value="Aldolase class I"/>
    <property type="match status" value="1"/>
</dbReference>
<evidence type="ECO:0000259" key="3">
    <source>
        <dbReference type="PROSITE" id="PS51168"/>
    </source>
</evidence>
<proteinExistence type="predicted"/>
<evidence type="ECO:0000256" key="1">
    <source>
        <dbReference type="ARBA" id="ARBA00012404"/>
    </source>
</evidence>
<evidence type="ECO:0000256" key="2">
    <source>
        <dbReference type="ARBA" id="ARBA00022679"/>
    </source>
</evidence>
<dbReference type="Pfam" id="PF00793">
    <property type="entry name" value="DAHP_synth_1"/>
    <property type="match status" value="1"/>
</dbReference>
<evidence type="ECO:0000313" key="5">
    <source>
        <dbReference type="Proteomes" id="UP000064893"/>
    </source>
</evidence>
<dbReference type="Pfam" id="PF01817">
    <property type="entry name" value="CM_2"/>
    <property type="match status" value="1"/>
</dbReference>
<dbReference type="RefSeq" id="WP_057952896.1">
    <property type="nucleotide sequence ID" value="NZ_CP013118.1"/>
</dbReference>
<dbReference type="InterPro" id="IPR036979">
    <property type="entry name" value="CM_dom_sf"/>
</dbReference>
<keyword evidence="5" id="KW-1185">Reference proteome</keyword>
<feature type="domain" description="Chorismate mutase" evidence="3">
    <location>
        <begin position="256"/>
        <end position="347"/>
    </location>
</feature>
<accession>A0A0S2HZE9</accession>
<dbReference type="InterPro" id="IPR052899">
    <property type="entry name" value="Class-I_DAHP_synthase"/>
</dbReference>
<protein>
    <recommendedName>
        <fullName evidence="1">chorismate mutase</fullName>
        <ecNumber evidence="1">5.4.99.5</ecNumber>
    </recommendedName>
</protein>
<dbReference type="PROSITE" id="PS51168">
    <property type="entry name" value="CHORISMATE_MUT_2"/>
    <property type="match status" value="1"/>
</dbReference>
<sequence>MSQHAQKPIIIAGPCSAETEDQVMRTAAEIAGHSAVTAFRSGVWKPRSRPGNFEGAGDSALQWLQKVKKVYGLPTAVEVATPQHVEKALEAGVEYLWIGARTTSNPFSVQELTKALKGLEVKIMVKNPVNPDLSLWIGAIERIMKVTSAKVMAIHRGFYPYEQTPYRNIPKWEIPIELKTRMPEISIICDPSHISGNRALVPEVAQYALDLNFDGLMIETHINPEHALSDANQQLTPENLIKLLNNLQFRDQNINGNVQNALESFRNQIDSIDSQILELLAQRMETTRKIGAFKRERNVAAFQLKRWKNIIRSRMETGYSLGLSKDFVRKMLQSLHKESIRIQSEIMKQQKDKEN</sequence>
<dbReference type="GO" id="GO:0016740">
    <property type="term" value="F:transferase activity"/>
    <property type="evidence" value="ECO:0007669"/>
    <property type="project" value="UniProtKB-KW"/>
</dbReference>
<keyword evidence="2 4" id="KW-0808">Transferase</keyword>
<dbReference type="PATRIC" id="fig|1307839.3.peg.1894"/>
<dbReference type="GO" id="GO:0004106">
    <property type="term" value="F:chorismate mutase activity"/>
    <property type="evidence" value="ECO:0007669"/>
    <property type="project" value="UniProtKB-EC"/>
</dbReference>
<dbReference type="SUPFAM" id="SSF48600">
    <property type="entry name" value="Chorismate mutase II"/>
    <property type="match status" value="1"/>
</dbReference>
<reference evidence="4 5" key="1">
    <citation type="submission" date="2015-11" db="EMBL/GenBank/DDBJ databases">
        <title>Description and complete genome sequence of a novel strain predominating in hypersaline microbial mats and representing a new family of the Bacteriodetes phylum.</title>
        <authorList>
            <person name="Spring S."/>
            <person name="Bunk B."/>
            <person name="Sproer C."/>
            <person name="Klenk H.-P."/>
        </authorList>
    </citation>
    <scope>NUCLEOTIDE SEQUENCE [LARGE SCALE GENOMIC DNA]</scope>
    <source>
        <strain evidence="4 5">L21-Spi-D4</strain>
    </source>
</reference>
<dbReference type="EC" id="5.4.99.5" evidence="1"/>
<dbReference type="InterPro" id="IPR036263">
    <property type="entry name" value="Chorismate_II_sf"/>
</dbReference>
<gene>
    <name evidence="4" type="primary">aroF_1</name>
    <name evidence="4" type="ORF">L21SP5_01789</name>
</gene>
<evidence type="ECO:0000313" key="4">
    <source>
        <dbReference type="EMBL" id="ALO15431.1"/>
    </source>
</evidence>
<name>A0A0S2HZE9_9BACT</name>
<dbReference type="KEGG" id="blq:L21SP5_01789"/>
<dbReference type="InterPro" id="IPR006218">
    <property type="entry name" value="DAHP1/KDSA"/>
</dbReference>
<dbReference type="Proteomes" id="UP000064893">
    <property type="component" value="Chromosome"/>
</dbReference>
<dbReference type="Gene3D" id="1.20.59.10">
    <property type="entry name" value="Chorismate mutase"/>
    <property type="match status" value="1"/>
</dbReference>
<dbReference type="SUPFAM" id="SSF51569">
    <property type="entry name" value="Aldolase"/>
    <property type="match status" value="1"/>
</dbReference>
<dbReference type="PANTHER" id="PTHR43018">
    <property type="entry name" value="PHOSPHO-2-DEHYDRO-3-DEOXYHEPTONATE ALDOLASE"/>
    <property type="match status" value="1"/>
</dbReference>
<dbReference type="EMBL" id="CP013118">
    <property type="protein sequence ID" value="ALO15431.1"/>
    <property type="molecule type" value="Genomic_DNA"/>
</dbReference>
<dbReference type="InterPro" id="IPR013785">
    <property type="entry name" value="Aldolase_TIM"/>
</dbReference>
<dbReference type="PANTHER" id="PTHR43018:SF1">
    <property type="entry name" value="PROTEIN AROA(G)"/>
    <property type="match status" value="1"/>
</dbReference>
<dbReference type="GO" id="GO:0046417">
    <property type="term" value="P:chorismate metabolic process"/>
    <property type="evidence" value="ECO:0007669"/>
    <property type="project" value="InterPro"/>
</dbReference>
<dbReference type="OrthoDB" id="9780456at2"/>
<dbReference type="InterPro" id="IPR002701">
    <property type="entry name" value="CM_II_prokaryot"/>
</dbReference>
<organism evidence="4 5">
    <name type="scientific">Salinivirga cyanobacteriivorans</name>
    <dbReference type="NCBI Taxonomy" id="1307839"/>
    <lineage>
        <taxon>Bacteria</taxon>
        <taxon>Pseudomonadati</taxon>
        <taxon>Bacteroidota</taxon>
        <taxon>Bacteroidia</taxon>
        <taxon>Bacteroidales</taxon>
        <taxon>Salinivirgaceae</taxon>
        <taxon>Salinivirga</taxon>
    </lineage>
</organism>